<evidence type="ECO:0000313" key="1">
    <source>
        <dbReference type="EMBL" id="SFC83312.1"/>
    </source>
</evidence>
<name>A0A1I1MES3_9SPHI</name>
<reference evidence="1 2" key="1">
    <citation type="submission" date="2016-10" db="EMBL/GenBank/DDBJ databases">
        <authorList>
            <person name="de Groot N.N."/>
        </authorList>
    </citation>
    <scope>NUCLEOTIDE SEQUENCE [LARGE SCALE GENOMIC DNA]</scope>
    <source>
        <strain evidence="1 2">DSM 22900</strain>
    </source>
</reference>
<proteinExistence type="predicted"/>
<protein>
    <submittedName>
        <fullName evidence="1">Uncharacterized protein</fullName>
    </submittedName>
</protein>
<keyword evidence="2" id="KW-1185">Reference proteome</keyword>
<accession>A0A1I1MES3</accession>
<gene>
    <name evidence="1" type="ORF">SAMN05421747_13315</name>
</gene>
<evidence type="ECO:0000313" key="2">
    <source>
        <dbReference type="Proteomes" id="UP000199577"/>
    </source>
</evidence>
<dbReference type="AlphaFoldDB" id="A0A1I1MES3"/>
<sequence>MSAFRIIGEHIDDGVSYPKHALRILDNRNVLNSNINKIRNTENQVNTLINNPLQNTINRESCVYLLVICNLRNRHNERKQVR</sequence>
<dbReference type="EMBL" id="FOLL01000033">
    <property type="protein sequence ID" value="SFC83312.1"/>
    <property type="molecule type" value="Genomic_DNA"/>
</dbReference>
<dbReference type="Proteomes" id="UP000199577">
    <property type="component" value="Unassembled WGS sequence"/>
</dbReference>
<organism evidence="1 2">
    <name type="scientific">Parapedobacter composti</name>
    <dbReference type="NCBI Taxonomy" id="623281"/>
    <lineage>
        <taxon>Bacteria</taxon>
        <taxon>Pseudomonadati</taxon>
        <taxon>Bacteroidota</taxon>
        <taxon>Sphingobacteriia</taxon>
        <taxon>Sphingobacteriales</taxon>
        <taxon>Sphingobacteriaceae</taxon>
        <taxon>Parapedobacter</taxon>
    </lineage>
</organism>